<proteinExistence type="predicted"/>
<organism evidence="1">
    <name type="scientific">marine sediment metagenome</name>
    <dbReference type="NCBI Taxonomy" id="412755"/>
    <lineage>
        <taxon>unclassified sequences</taxon>
        <taxon>metagenomes</taxon>
        <taxon>ecological metagenomes</taxon>
    </lineage>
</organism>
<sequence>MTLWIDDREPLGQNMAGGGDREDIRKYLKKLEVPFDVDRHDVADYFFWDSNQEPVLVTRKAGDLLTSVFDGHLQDEIERCINFIKSFGGEGKLFWLLEGVWSHASFDGGIGYFKRSGTEWYRRVQDSGADPYLLPGLQVSAQTAGLHFVSTGDLYDTALMLKQIYIRGMNNWPTKLITRLPRPKLKWGGDSRIARLMAIWPSLNETTATNLLLRYATIWDVLEAVRSDPKEFSKENKGIGAKGVLNIQEV</sequence>
<gene>
    <name evidence="1" type="ORF">LCGC14_0994110</name>
</gene>
<comment type="caution">
    <text evidence="1">The sequence shown here is derived from an EMBL/GenBank/DDBJ whole genome shotgun (WGS) entry which is preliminary data.</text>
</comment>
<reference evidence="1" key="1">
    <citation type="journal article" date="2015" name="Nature">
        <title>Complex archaea that bridge the gap between prokaryotes and eukaryotes.</title>
        <authorList>
            <person name="Spang A."/>
            <person name="Saw J.H."/>
            <person name="Jorgensen S.L."/>
            <person name="Zaremba-Niedzwiedzka K."/>
            <person name="Martijn J."/>
            <person name="Lind A.E."/>
            <person name="van Eijk R."/>
            <person name="Schleper C."/>
            <person name="Guy L."/>
            <person name="Ettema T.J."/>
        </authorList>
    </citation>
    <scope>NUCLEOTIDE SEQUENCE</scope>
</reference>
<evidence type="ECO:0000313" key="1">
    <source>
        <dbReference type="EMBL" id="KKN14620.1"/>
    </source>
</evidence>
<dbReference type="Gene3D" id="3.40.50.10130">
    <property type="match status" value="1"/>
</dbReference>
<name>A0A0F9N4W7_9ZZZZ</name>
<feature type="non-terminal residue" evidence="1">
    <location>
        <position position="250"/>
    </location>
</feature>
<dbReference type="AlphaFoldDB" id="A0A0F9N4W7"/>
<dbReference type="EMBL" id="LAZR01003798">
    <property type="protein sequence ID" value="KKN14620.1"/>
    <property type="molecule type" value="Genomic_DNA"/>
</dbReference>
<protein>
    <submittedName>
        <fullName evidence="1">Uncharacterized protein</fullName>
    </submittedName>
</protein>
<accession>A0A0F9N4W7</accession>